<proteinExistence type="predicted"/>
<protein>
    <submittedName>
        <fullName evidence="1">Uncharacterized protein</fullName>
    </submittedName>
</protein>
<dbReference type="AlphaFoldDB" id="I1R2T0"/>
<dbReference type="Proteomes" id="UP000007306">
    <property type="component" value="Unassembled WGS sequence"/>
</dbReference>
<dbReference type="Gramene" id="ORGLA11G0207200.1">
    <property type="protein sequence ID" value="ORGLA11G0207200.1"/>
    <property type="gene ID" value="ORGLA11G0207200"/>
</dbReference>
<organism evidence="1 2">
    <name type="scientific">Oryza glaberrima</name>
    <name type="common">African rice</name>
    <dbReference type="NCBI Taxonomy" id="4538"/>
    <lineage>
        <taxon>Eukaryota</taxon>
        <taxon>Viridiplantae</taxon>
        <taxon>Streptophyta</taxon>
        <taxon>Embryophyta</taxon>
        <taxon>Tracheophyta</taxon>
        <taxon>Spermatophyta</taxon>
        <taxon>Magnoliopsida</taxon>
        <taxon>Liliopsida</taxon>
        <taxon>Poales</taxon>
        <taxon>Poaceae</taxon>
        <taxon>BOP clade</taxon>
        <taxon>Oryzoideae</taxon>
        <taxon>Oryzeae</taxon>
        <taxon>Oryzinae</taxon>
        <taxon>Oryza</taxon>
    </lineage>
</organism>
<evidence type="ECO:0000313" key="2">
    <source>
        <dbReference type="Proteomes" id="UP000007306"/>
    </source>
</evidence>
<dbReference type="HOGENOM" id="CLU_2675145_0_0_1"/>
<reference evidence="2" key="2">
    <citation type="submission" date="2018-04" db="EMBL/GenBank/DDBJ databases">
        <title>OglaRS2 (Oryza glaberrima Reference Sequence Version 2).</title>
        <authorList>
            <person name="Zhang J."/>
            <person name="Kudrna D."/>
            <person name="Lee S."/>
            <person name="Talag J."/>
            <person name="Rajasekar S."/>
            <person name="Wing R.A."/>
        </authorList>
    </citation>
    <scope>NUCLEOTIDE SEQUENCE [LARGE SCALE GENOMIC DNA]</scope>
    <source>
        <strain evidence="2">cv. IRGC 96717</strain>
    </source>
</reference>
<accession>I1R2T0</accession>
<reference evidence="1" key="1">
    <citation type="submission" date="2015-06" db="UniProtKB">
        <authorList>
            <consortium name="EnsemblPlants"/>
        </authorList>
    </citation>
    <scope>IDENTIFICATION</scope>
</reference>
<dbReference type="EnsemblPlants" id="ORGLA11G0207200.1">
    <property type="protein sequence ID" value="ORGLA11G0207200.1"/>
    <property type="gene ID" value="ORGLA11G0207200"/>
</dbReference>
<sequence>MGCSEDDARVKDSRRRVAMVAEYVWRPFWPSATAPLERKERAEANGAALVLLVSSRKVEMERIVWRMANGMKSRP</sequence>
<keyword evidence="2" id="KW-1185">Reference proteome</keyword>
<evidence type="ECO:0000313" key="1">
    <source>
        <dbReference type="EnsemblPlants" id="ORGLA11G0207200.1"/>
    </source>
</evidence>
<name>I1R2T0_ORYGL</name>